<dbReference type="PROSITE" id="PS51097">
    <property type="entry name" value="PTS_EIIA_TYPE_5"/>
    <property type="match status" value="1"/>
</dbReference>
<dbReference type="OrthoDB" id="5113885at2"/>
<organism evidence="2 3">
    <name type="scientific">Enterococcus ratti</name>
    <dbReference type="NCBI Taxonomy" id="150033"/>
    <lineage>
        <taxon>Bacteria</taxon>
        <taxon>Bacillati</taxon>
        <taxon>Bacillota</taxon>
        <taxon>Bacilli</taxon>
        <taxon>Lactobacillales</taxon>
        <taxon>Enterococcaceae</taxon>
        <taxon>Enterococcus</taxon>
    </lineage>
</organism>
<reference evidence="2 3" key="1">
    <citation type="submission" date="2014-12" db="EMBL/GenBank/DDBJ databases">
        <title>Draft genome sequences of 29 type strains of Enterococci.</title>
        <authorList>
            <person name="Zhong Z."/>
            <person name="Sun Z."/>
            <person name="Liu W."/>
            <person name="Zhang W."/>
            <person name="Zhang H."/>
        </authorList>
    </citation>
    <scope>NUCLEOTIDE SEQUENCE [LARGE SCALE GENOMIC DNA]</scope>
    <source>
        <strain evidence="2 3">DSM 15687</strain>
    </source>
</reference>
<sequence length="118" mass="12928">MSVFTTTVLSIGSEAELFKKEKMVILFGKDAPDVLADYCYNIEIHPVKEEIKVNQTLIIGEQKYRITAVGSVVLTNLDTLGHITIKFDGSTVPELAGTLYVEDKAVPKISVGTTIIIQ</sequence>
<name>A0A1L8WGD5_9ENTE</name>
<evidence type="ECO:0000313" key="3">
    <source>
        <dbReference type="Proteomes" id="UP000182152"/>
    </source>
</evidence>
<dbReference type="PANTHER" id="PTHR40398">
    <property type="entry name" value="PTS SYSTEM GLUCITOL/SORBITOL-SPECIFIC EIIA COMPONENT"/>
    <property type="match status" value="1"/>
</dbReference>
<dbReference type="Gene3D" id="2.40.33.40">
    <property type="entry name" value="Phosphotransferase system, glucitol/sorbitol-specific IIA component"/>
    <property type="match status" value="1"/>
</dbReference>
<evidence type="ECO:0000313" key="2">
    <source>
        <dbReference type="EMBL" id="OJG80037.1"/>
    </source>
</evidence>
<dbReference type="InterPro" id="IPR036665">
    <property type="entry name" value="PTS_IIA_glucitol/sorbitol_sf"/>
</dbReference>
<dbReference type="RefSeq" id="WP_071855846.1">
    <property type="nucleotide sequence ID" value="NZ_JBCLRY010000010.1"/>
</dbReference>
<dbReference type="InterPro" id="IPR004716">
    <property type="entry name" value="PTS_IIA_glucitol/sorbitol-sp"/>
</dbReference>
<dbReference type="Proteomes" id="UP000182152">
    <property type="component" value="Unassembled WGS sequence"/>
</dbReference>
<comment type="caution">
    <text evidence="2">The sequence shown here is derived from an EMBL/GenBank/DDBJ whole genome shotgun (WGS) entry which is preliminary data.</text>
</comment>
<gene>
    <name evidence="2" type="ORF">RV14_GL000696</name>
</gene>
<dbReference type="AlphaFoldDB" id="A0A1L8WGD5"/>
<dbReference type="GO" id="GO:0005737">
    <property type="term" value="C:cytoplasm"/>
    <property type="evidence" value="ECO:0007669"/>
    <property type="project" value="InterPro"/>
</dbReference>
<dbReference type="EMBL" id="JXLB01000016">
    <property type="protein sequence ID" value="OJG80037.1"/>
    <property type="molecule type" value="Genomic_DNA"/>
</dbReference>
<keyword evidence="3" id="KW-1185">Reference proteome</keyword>
<protein>
    <submittedName>
        <fullName evidence="2">PTS system, glucitol/sorbitol-specific IIA component</fullName>
    </submittedName>
</protein>
<dbReference type="Pfam" id="PF03829">
    <property type="entry name" value="PTSIIA_gutA"/>
    <property type="match status" value="1"/>
</dbReference>
<dbReference type="SUPFAM" id="SSF141530">
    <property type="entry name" value="PTSIIA/GutA-like"/>
    <property type="match status" value="1"/>
</dbReference>
<dbReference type="GO" id="GO:0009401">
    <property type="term" value="P:phosphoenolpyruvate-dependent sugar phosphotransferase system"/>
    <property type="evidence" value="ECO:0007669"/>
    <property type="project" value="InterPro"/>
</dbReference>
<proteinExistence type="predicted"/>
<comment type="caution">
    <text evidence="1">Lacks conserved residue(s) required for the propagation of feature annotation.</text>
</comment>
<dbReference type="PANTHER" id="PTHR40398:SF1">
    <property type="entry name" value="PTS SYSTEM GLUCITOL_SORBITOL-SPECIFIC EIIA COMPONENT"/>
    <property type="match status" value="1"/>
</dbReference>
<dbReference type="GO" id="GO:0016301">
    <property type="term" value="F:kinase activity"/>
    <property type="evidence" value="ECO:0007669"/>
    <property type="project" value="TreeGrafter"/>
</dbReference>
<evidence type="ECO:0000256" key="1">
    <source>
        <dbReference type="PROSITE-ProRule" id="PRU00420"/>
    </source>
</evidence>
<dbReference type="STRING" id="150033.RV14_GL000696"/>
<accession>A0A1L8WGD5</accession>
<dbReference type="GO" id="GO:0008982">
    <property type="term" value="F:protein-N(PI)-phosphohistidine-sugar phosphotransferase activity"/>
    <property type="evidence" value="ECO:0007669"/>
    <property type="project" value="InterPro"/>
</dbReference>